<sequence>MKLFRSTYLRELRNVIRLKKIKIKNKMKRNTLKERKKSRKHWDESGKERRGEKDDEGWRGGVDGGARPPLHPHLQDDDTSSHWSIKND</sequence>
<dbReference type="EMBL" id="BPLR01006592">
    <property type="protein sequence ID" value="GIY11008.1"/>
    <property type="molecule type" value="Genomic_DNA"/>
</dbReference>
<accession>A0AAV4QMV1</accession>
<reference evidence="2 3" key="1">
    <citation type="submission" date="2021-06" db="EMBL/GenBank/DDBJ databases">
        <title>Caerostris extrusa draft genome.</title>
        <authorList>
            <person name="Kono N."/>
            <person name="Arakawa K."/>
        </authorList>
    </citation>
    <scope>NUCLEOTIDE SEQUENCE [LARGE SCALE GENOMIC DNA]</scope>
</reference>
<gene>
    <name evidence="2" type="ORF">CEXT_30461</name>
</gene>
<feature type="compositionally biased region" description="Basic and acidic residues" evidence="1">
    <location>
        <begin position="73"/>
        <end position="88"/>
    </location>
</feature>
<feature type="region of interest" description="Disordered" evidence="1">
    <location>
        <begin position="25"/>
        <end position="88"/>
    </location>
</feature>
<organism evidence="2 3">
    <name type="scientific">Caerostris extrusa</name>
    <name type="common">Bark spider</name>
    <name type="synonym">Caerostris bankana</name>
    <dbReference type="NCBI Taxonomy" id="172846"/>
    <lineage>
        <taxon>Eukaryota</taxon>
        <taxon>Metazoa</taxon>
        <taxon>Ecdysozoa</taxon>
        <taxon>Arthropoda</taxon>
        <taxon>Chelicerata</taxon>
        <taxon>Arachnida</taxon>
        <taxon>Araneae</taxon>
        <taxon>Araneomorphae</taxon>
        <taxon>Entelegynae</taxon>
        <taxon>Araneoidea</taxon>
        <taxon>Araneidae</taxon>
        <taxon>Caerostris</taxon>
    </lineage>
</organism>
<evidence type="ECO:0000313" key="2">
    <source>
        <dbReference type="EMBL" id="GIY11008.1"/>
    </source>
</evidence>
<protein>
    <submittedName>
        <fullName evidence="2">Uncharacterized protein</fullName>
    </submittedName>
</protein>
<name>A0AAV4QMV1_CAEEX</name>
<feature type="compositionally biased region" description="Basic residues" evidence="1">
    <location>
        <begin position="25"/>
        <end position="40"/>
    </location>
</feature>
<dbReference type="AlphaFoldDB" id="A0AAV4QMV1"/>
<evidence type="ECO:0000256" key="1">
    <source>
        <dbReference type="SAM" id="MobiDB-lite"/>
    </source>
</evidence>
<feature type="compositionally biased region" description="Basic and acidic residues" evidence="1">
    <location>
        <begin position="41"/>
        <end position="58"/>
    </location>
</feature>
<evidence type="ECO:0000313" key="3">
    <source>
        <dbReference type="Proteomes" id="UP001054945"/>
    </source>
</evidence>
<keyword evidence="3" id="KW-1185">Reference proteome</keyword>
<proteinExistence type="predicted"/>
<comment type="caution">
    <text evidence="2">The sequence shown here is derived from an EMBL/GenBank/DDBJ whole genome shotgun (WGS) entry which is preliminary data.</text>
</comment>
<dbReference type="Proteomes" id="UP001054945">
    <property type="component" value="Unassembled WGS sequence"/>
</dbReference>